<evidence type="ECO:0000256" key="5">
    <source>
        <dbReference type="ARBA" id="ARBA00023136"/>
    </source>
</evidence>
<name>A0ABY4EHG1_9BACI</name>
<dbReference type="Gene3D" id="3.30.450.20">
    <property type="entry name" value="PAS domain"/>
    <property type="match status" value="1"/>
</dbReference>
<protein>
    <submittedName>
        <fullName evidence="9">Histidine kinase</fullName>
    </submittedName>
</protein>
<feature type="domain" description="Cache" evidence="7">
    <location>
        <begin position="48"/>
        <end position="282"/>
    </location>
</feature>
<evidence type="ECO:0000256" key="4">
    <source>
        <dbReference type="ARBA" id="ARBA00022989"/>
    </source>
</evidence>
<dbReference type="Pfam" id="PF06580">
    <property type="entry name" value="His_kinase"/>
    <property type="match status" value="1"/>
</dbReference>
<accession>A0ABY4EHG1</accession>
<dbReference type="EMBL" id="CP095073">
    <property type="protein sequence ID" value="UOQ43898.1"/>
    <property type="molecule type" value="Genomic_DNA"/>
</dbReference>
<proteinExistence type="predicted"/>
<evidence type="ECO:0000259" key="8">
    <source>
        <dbReference type="Pfam" id="PF06580"/>
    </source>
</evidence>
<keyword evidence="10" id="KW-1185">Reference proteome</keyword>
<evidence type="ECO:0000256" key="1">
    <source>
        <dbReference type="ARBA" id="ARBA00004651"/>
    </source>
</evidence>
<evidence type="ECO:0000259" key="7">
    <source>
        <dbReference type="Pfam" id="PF02743"/>
    </source>
</evidence>
<gene>
    <name evidence="9" type="ORF">MUN89_18810</name>
</gene>
<dbReference type="InterPro" id="IPR050640">
    <property type="entry name" value="Bact_2-comp_sensor_kinase"/>
</dbReference>
<feature type="domain" description="Signal transduction histidine kinase internal region" evidence="8">
    <location>
        <begin position="395"/>
        <end position="472"/>
    </location>
</feature>
<dbReference type="Proteomes" id="UP000831787">
    <property type="component" value="Chromosome"/>
</dbReference>
<keyword evidence="5 6" id="KW-0472">Membrane</keyword>
<dbReference type="SUPFAM" id="SSF55874">
    <property type="entry name" value="ATPase domain of HSP90 chaperone/DNA topoisomerase II/histidine kinase"/>
    <property type="match status" value="1"/>
</dbReference>
<keyword evidence="9" id="KW-0808">Transferase</keyword>
<dbReference type="PANTHER" id="PTHR34220:SF7">
    <property type="entry name" value="SENSOR HISTIDINE KINASE YPDA"/>
    <property type="match status" value="1"/>
</dbReference>
<evidence type="ECO:0000313" key="9">
    <source>
        <dbReference type="EMBL" id="UOQ43898.1"/>
    </source>
</evidence>
<keyword evidence="4 6" id="KW-1133">Transmembrane helix</keyword>
<evidence type="ECO:0000256" key="3">
    <source>
        <dbReference type="ARBA" id="ARBA00022692"/>
    </source>
</evidence>
<evidence type="ECO:0000313" key="10">
    <source>
        <dbReference type="Proteomes" id="UP000831787"/>
    </source>
</evidence>
<keyword evidence="2" id="KW-1003">Cell membrane</keyword>
<feature type="transmembrane region" description="Helical" evidence="6">
    <location>
        <begin position="301"/>
        <end position="326"/>
    </location>
</feature>
<feature type="transmembrane region" description="Helical" evidence="6">
    <location>
        <begin position="15"/>
        <end position="35"/>
    </location>
</feature>
<sequence>MQTFSFNHRSINSKLIVIILVFVCAPLLILGYIWYERSTSTIEHNAVQYSQYLLKQTNEYLDFYLNDLEKATVPFLSKPEVQSFLKLDSKSTDRYDKYVLTDKIQNEAFGDILEGRSDIYGISLINQNGLQVNNYIHVSDFLNMNEIKGRNIQLWEEADQLDSYQILNIDFIHSTPVLTIVRKVYDKNTYANTGLLVVNLRLNQIANIINEVTLSHFDNVWIVNKQNKIIYHPDTEQLGQTFTYERKNEQQQEPQFFINRSSVLNTLQVYDHSPESNWTMVATVPMRNVMHELISLRNSTMWIGLLLIGVALLFVGGFSLSVTYSLTGLQKLMKKAQLGDLNIKKTKPPRIHKEDEISDLYDSFYSMTSELNRLMAAVQYSKMKESELELKNRESELQAMQSQINPHFLYNTLEIINSYAIIENQMMISRMTTSLADMFRYNVGNTKTIVTLQEEIQQIKSYLDIQKERFEDLSVVFDIDDSEISHVLTARLTLQPIIENAFIHGYEDYELKPNFIGIYGVKEASHYNVYIVDQGKGMNEKTKAVFNTSFENNEDPPSANKTTKRIGLINVHKRISANFGYSYGLHINQSNERGTVIQIILPFDHVHNKKEA</sequence>
<dbReference type="InterPro" id="IPR036890">
    <property type="entry name" value="HATPase_C_sf"/>
</dbReference>
<comment type="subcellular location">
    <subcellularLocation>
        <location evidence="1">Cell membrane</location>
        <topology evidence="1">Multi-pass membrane protein</topology>
    </subcellularLocation>
</comment>
<dbReference type="PANTHER" id="PTHR34220">
    <property type="entry name" value="SENSOR HISTIDINE KINASE YPDA"/>
    <property type="match status" value="1"/>
</dbReference>
<dbReference type="GO" id="GO:0016301">
    <property type="term" value="F:kinase activity"/>
    <property type="evidence" value="ECO:0007669"/>
    <property type="project" value="UniProtKB-KW"/>
</dbReference>
<dbReference type="Gene3D" id="6.10.340.10">
    <property type="match status" value="1"/>
</dbReference>
<dbReference type="Pfam" id="PF02743">
    <property type="entry name" value="dCache_1"/>
    <property type="match status" value="1"/>
</dbReference>
<keyword evidence="9" id="KW-0418">Kinase</keyword>
<keyword evidence="3 6" id="KW-0812">Transmembrane</keyword>
<evidence type="ECO:0000256" key="2">
    <source>
        <dbReference type="ARBA" id="ARBA00022475"/>
    </source>
</evidence>
<organism evidence="9 10">
    <name type="scientific">Halobacillus salinarum</name>
    <dbReference type="NCBI Taxonomy" id="2932257"/>
    <lineage>
        <taxon>Bacteria</taxon>
        <taxon>Bacillati</taxon>
        <taxon>Bacillota</taxon>
        <taxon>Bacilli</taxon>
        <taxon>Bacillales</taxon>
        <taxon>Bacillaceae</taxon>
        <taxon>Halobacillus</taxon>
    </lineage>
</organism>
<dbReference type="InterPro" id="IPR010559">
    <property type="entry name" value="Sig_transdc_His_kin_internal"/>
</dbReference>
<dbReference type="Gene3D" id="3.30.565.10">
    <property type="entry name" value="Histidine kinase-like ATPase, C-terminal domain"/>
    <property type="match status" value="1"/>
</dbReference>
<evidence type="ECO:0000256" key="6">
    <source>
        <dbReference type="SAM" id="Phobius"/>
    </source>
</evidence>
<reference evidence="9 10" key="1">
    <citation type="submission" date="2022-04" db="EMBL/GenBank/DDBJ databases">
        <title>Halobacillus sp. isolated from saltern.</title>
        <authorList>
            <person name="Won M."/>
            <person name="Lee C.-M."/>
            <person name="Woen H.-Y."/>
            <person name="Kwon S.-W."/>
        </authorList>
    </citation>
    <scope>NUCLEOTIDE SEQUENCE [LARGE SCALE GENOMIC DNA]</scope>
    <source>
        <strain evidence="9 10">SSBR10-3</strain>
    </source>
</reference>
<dbReference type="RefSeq" id="WP_244709421.1">
    <property type="nucleotide sequence ID" value="NZ_CP095073.1"/>
</dbReference>
<dbReference type="InterPro" id="IPR033479">
    <property type="entry name" value="dCache_1"/>
</dbReference>